<dbReference type="SUPFAM" id="SSF55961">
    <property type="entry name" value="Bet v1-like"/>
    <property type="match status" value="1"/>
</dbReference>
<evidence type="ECO:0000313" key="4">
    <source>
        <dbReference type="Proteomes" id="UP000199448"/>
    </source>
</evidence>
<dbReference type="InterPro" id="IPR023393">
    <property type="entry name" value="START-like_dom_sf"/>
</dbReference>
<dbReference type="Proteomes" id="UP000199448">
    <property type="component" value="Unassembled WGS sequence"/>
</dbReference>
<feature type="domain" description="Activator of Hsp90 ATPase homologue 1/2-like C-terminal" evidence="2">
    <location>
        <begin position="25"/>
        <end position="163"/>
    </location>
</feature>
<evidence type="ECO:0000259" key="2">
    <source>
        <dbReference type="Pfam" id="PF08327"/>
    </source>
</evidence>
<evidence type="ECO:0000313" key="3">
    <source>
        <dbReference type="EMBL" id="SEE93750.1"/>
    </source>
</evidence>
<dbReference type="OrthoDB" id="9795306at2"/>
<name>A0A1H5MX67_9FLAO</name>
<dbReference type="STRING" id="390640.SAMN04488034_103162"/>
<comment type="similarity">
    <text evidence="1">Belongs to the AHA1 family.</text>
</comment>
<accession>A0A1H5MX67</accession>
<evidence type="ECO:0000256" key="1">
    <source>
        <dbReference type="ARBA" id="ARBA00006817"/>
    </source>
</evidence>
<proteinExistence type="inferred from homology"/>
<gene>
    <name evidence="3" type="ORF">SAMN04488034_103162</name>
</gene>
<dbReference type="RefSeq" id="WP_093113109.1">
    <property type="nucleotide sequence ID" value="NZ_FNGG01000003.1"/>
</dbReference>
<reference evidence="3 4" key="1">
    <citation type="submission" date="2016-10" db="EMBL/GenBank/DDBJ databases">
        <authorList>
            <person name="de Groot N.N."/>
        </authorList>
    </citation>
    <scope>NUCLEOTIDE SEQUENCE [LARGE SCALE GENOMIC DNA]</scope>
    <source>
        <strain evidence="3 4">DSM 23553</strain>
    </source>
</reference>
<dbReference type="Pfam" id="PF08327">
    <property type="entry name" value="AHSA1"/>
    <property type="match status" value="1"/>
</dbReference>
<dbReference type="CDD" id="cd07814">
    <property type="entry name" value="SRPBCC_CalC_Aha1-like"/>
    <property type="match status" value="1"/>
</dbReference>
<keyword evidence="4" id="KW-1185">Reference proteome</keyword>
<dbReference type="InterPro" id="IPR013538">
    <property type="entry name" value="ASHA1/2-like_C"/>
</dbReference>
<sequence length="168" mass="19300">MSTPTMNFSVDKENNKIQVIREFSAPVSRVWKAWSQPELLDQWWAPEPWTTQTKEMNFREGGKWVYAMVSPEGEKHWSRTDFQMVKTLVGFTALDAFTDEKGNKNTGLPESTWNVEFDESSIETTVVSVNIEFDDSSDLDKLLEMGFIEGFSAALQNLDRLLEAQESF</sequence>
<dbReference type="AlphaFoldDB" id="A0A1H5MX67"/>
<dbReference type="EMBL" id="FNUG01000003">
    <property type="protein sequence ID" value="SEE93750.1"/>
    <property type="molecule type" value="Genomic_DNA"/>
</dbReference>
<protein>
    <submittedName>
        <fullName evidence="3">Uncharacterized conserved protein YndB, AHSA1/START domain</fullName>
    </submittedName>
</protein>
<dbReference type="Gene3D" id="3.30.530.20">
    <property type="match status" value="1"/>
</dbReference>
<organism evidence="3 4">
    <name type="scientific">Salinimicrobium catena</name>
    <dbReference type="NCBI Taxonomy" id="390640"/>
    <lineage>
        <taxon>Bacteria</taxon>
        <taxon>Pseudomonadati</taxon>
        <taxon>Bacteroidota</taxon>
        <taxon>Flavobacteriia</taxon>
        <taxon>Flavobacteriales</taxon>
        <taxon>Flavobacteriaceae</taxon>
        <taxon>Salinimicrobium</taxon>
    </lineage>
</organism>